<evidence type="ECO:0000256" key="1">
    <source>
        <dbReference type="SAM" id="MobiDB-lite"/>
    </source>
</evidence>
<keyword evidence="2" id="KW-0472">Membrane</keyword>
<feature type="transmembrane region" description="Helical" evidence="2">
    <location>
        <begin position="36"/>
        <end position="58"/>
    </location>
</feature>
<dbReference type="Pfam" id="PF13632">
    <property type="entry name" value="Glyco_trans_2_3"/>
    <property type="match status" value="1"/>
</dbReference>
<evidence type="ECO:0000313" key="4">
    <source>
        <dbReference type="EMBL" id="CAL5225244.1"/>
    </source>
</evidence>
<gene>
    <name evidence="4" type="primary">g8034</name>
    <name evidence="4" type="ORF">VP750_LOCUS6903</name>
</gene>
<accession>A0ABP1G1Z3</accession>
<evidence type="ECO:0000259" key="3">
    <source>
        <dbReference type="Pfam" id="PF13632"/>
    </source>
</evidence>
<keyword evidence="2" id="KW-0812">Transmembrane</keyword>
<dbReference type="InterPro" id="IPR029044">
    <property type="entry name" value="Nucleotide-diphossugar_trans"/>
</dbReference>
<dbReference type="Proteomes" id="UP001497392">
    <property type="component" value="Unassembled WGS sequence"/>
</dbReference>
<feature type="region of interest" description="Disordered" evidence="1">
    <location>
        <begin position="662"/>
        <end position="694"/>
    </location>
</feature>
<dbReference type="Gene3D" id="3.90.550.10">
    <property type="entry name" value="Spore Coat Polysaccharide Biosynthesis Protein SpsA, Chain A"/>
    <property type="match status" value="1"/>
</dbReference>
<feature type="transmembrane region" description="Helical" evidence="2">
    <location>
        <begin position="495"/>
        <end position="516"/>
    </location>
</feature>
<dbReference type="SUPFAM" id="SSF53448">
    <property type="entry name" value="Nucleotide-diphospho-sugar transferases"/>
    <property type="match status" value="1"/>
</dbReference>
<keyword evidence="5" id="KW-1185">Reference proteome</keyword>
<dbReference type="PANTHER" id="PTHR36851">
    <property type="entry name" value="UNNAMED PRODUCT"/>
    <property type="match status" value="1"/>
</dbReference>
<sequence length="714" mass="79226">MNPADFRGLYFYKLLIPAFTWGSILGTFLGPFFFPAAWFLFVAAFMVVFVLVSLSQLWRMLGMISRIQQTIARSVPVTKAVVDECEQRQRCWRGFSRKKVLQAGSLEAGTAANGDAGKQIALDISVPFLHAFVIPNYKEPMSVLKSTLQQLADHKTAVDRYLIVLAMEVAEDGHEAKAQKLSEDFKGRFKHILWTSHRQKLGEMRGKASNVDWAAREAAKEFKRLSLDTERIMLTNMDADAQVPALYVQEVDRAAAAAEDPHLLVYAAPILFERNAYDVPVFTRVHDFMWSAMAMQNLGSPMQLGFPISNYTMSLALLERIDFWDTSEDAIGEDFHMFVKAYFKTHGQVRLAAIPSPVNMLNLQAGGYWETIRARMVQAERHARGCADFAYCLKHARSMPHFSWRTVALCFKVLEAQMLPACAPFYMGLAAGWGVFISKHVQHSALSLMGLNFIKLFGLAGIPIFVSLAACNEVVRRYVRPRLYNTKNMPLWRCADYVALLVDVWLFMVLPTVFALTKSILPISQGEYVVAEKIVTEEEEKVLLIGPLSSGSLHSMGTHDSSSSLDWALDAAGSKEQVGEVVMEMNKAGLGVEVHTRPRGTHDWRETPASEVLDARALKAAAQAVQGPPPPLPVSTPTWVDTPAQLPSTNGQAPIRSRACVSRSTSNASPSVSSVVADARLSPSRDSTPRKADRPEIAKFFSGWMSPVMGSLRA</sequence>
<dbReference type="EMBL" id="CAXHTA020000012">
    <property type="protein sequence ID" value="CAL5225244.1"/>
    <property type="molecule type" value="Genomic_DNA"/>
</dbReference>
<dbReference type="InterPro" id="IPR001173">
    <property type="entry name" value="Glyco_trans_2-like"/>
</dbReference>
<evidence type="ECO:0000313" key="5">
    <source>
        <dbReference type="Proteomes" id="UP001497392"/>
    </source>
</evidence>
<feature type="compositionally biased region" description="Low complexity" evidence="1">
    <location>
        <begin position="662"/>
        <end position="676"/>
    </location>
</feature>
<comment type="caution">
    <text evidence="4">The sequence shown here is derived from an EMBL/GenBank/DDBJ whole genome shotgun (WGS) entry which is preliminary data.</text>
</comment>
<name>A0ABP1G1Z3_9CHLO</name>
<feature type="domain" description="Glycosyltransferase 2-like" evidence="3">
    <location>
        <begin position="237"/>
        <end position="425"/>
    </location>
</feature>
<keyword evidence="2" id="KW-1133">Transmembrane helix</keyword>
<feature type="transmembrane region" description="Helical" evidence="2">
    <location>
        <begin position="456"/>
        <end position="475"/>
    </location>
</feature>
<feature type="transmembrane region" description="Helical" evidence="2">
    <location>
        <begin position="418"/>
        <end position="436"/>
    </location>
</feature>
<protein>
    <submittedName>
        <fullName evidence="4">G8034 protein</fullName>
    </submittedName>
</protein>
<organism evidence="4 5">
    <name type="scientific">Coccomyxa viridis</name>
    <dbReference type="NCBI Taxonomy" id="1274662"/>
    <lineage>
        <taxon>Eukaryota</taxon>
        <taxon>Viridiplantae</taxon>
        <taxon>Chlorophyta</taxon>
        <taxon>core chlorophytes</taxon>
        <taxon>Trebouxiophyceae</taxon>
        <taxon>Trebouxiophyceae incertae sedis</taxon>
        <taxon>Coccomyxaceae</taxon>
        <taxon>Coccomyxa</taxon>
    </lineage>
</organism>
<dbReference type="PANTHER" id="PTHR36851:SF1">
    <property type="entry name" value="GLYCO_TRANS_2-LIKE DOMAIN-CONTAINING PROTEIN"/>
    <property type="match status" value="1"/>
</dbReference>
<evidence type="ECO:0000256" key="2">
    <source>
        <dbReference type="SAM" id="Phobius"/>
    </source>
</evidence>
<reference evidence="4 5" key="1">
    <citation type="submission" date="2024-06" db="EMBL/GenBank/DDBJ databases">
        <authorList>
            <person name="Kraege A."/>
            <person name="Thomma B."/>
        </authorList>
    </citation>
    <scope>NUCLEOTIDE SEQUENCE [LARGE SCALE GENOMIC DNA]</scope>
</reference>
<feature type="transmembrane region" description="Helical" evidence="2">
    <location>
        <begin position="12"/>
        <end position="30"/>
    </location>
</feature>
<proteinExistence type="predicted"/>